<geneLocation type="plasmid" evidence="1 2">
    <name>pKW4</name>
</geneLocation>
<evidence type="ECO:0000313" key="1">
    <source>
        <dbReference type="EMBL" id="AAK94052.1"/>
    </source>
</evidence>
<accession>Q93MJ5</accession>
<dbReference type="Proteomes" id="UP000000545">
    <property type="component" value="Plasmid pKW4"/>
</dbReference>
<name>Q93MJ5_CORJK</name>
<reference evidence="1 2" key="1">
    <citation type="journal article" date="2005" name="J. Bacteriol.">
        <title>Complete genome sequence and analysis of the multiresistant nosocomial pathogen Corynebacterium jeikeium K411, a lipid-requiring bacterium of the human skin flora.</title>
        <authorList>
            <person name="Tauch A."/>
            <person name="Kaiser O."/>
            <person name="Hain T."/>
            <person name="Goesmann A."/>
            <person name="Weisshaar B."/>
            <person name="Albersmeier A."/>
            <person name="Bekel T."/>
            <person name="Bischoff N."/>
            <person name="Brune I."/>
            <person name="Chakraborty T."/>
            <person name="Kalinowski J."/>
            <person name="Meyer F."/>
            <person name="Rupp O."/>
            <person name="Schneiker S."/>
            <person name="Viehoever P."/>
            <person name="Puehler A."/>
        </authorList>
    </citation>
    <scope>NUCLEOTIDE SEQUENCE [LARGE SCALE GENOMIC DNA]</scope>
    <source>
        <strain evidence="2">K411</strain>
        <plasmid evidence="1 2">pKW4</plasmid>
    </source>
</reference>
<sequence>MTTSSHAADAAVTLIIVSCAPVRSTAYCLTPWRRGRRLTQSFPGRSDCSDRRSAAASLVSRCCGSSIADMLRITTAPRSAALADQPGA</sequence>
<dbReference type="HOGENOM" id="CLU_2463832_0_0_11"/>
<dbReference type="KEGG" id="cjk:AAK94052"/>
<organism evidence="1 2">
    <name type="scientific">Corynebacterium jeikeium (strain K411)</name>
    <dbReference type="NCBI Taxonomy" id="306537"/>
    <lineage>
        <taxon>Bacteria</taxon>
        <taxon>Bacillati</taxon>
        <taxon>Actinomycetota</taxon>
        <taxon>Actinomycetes</taxon>
        <taxon>Mycobacteriales</taxon>
        <taxon>Corynebacteriaceae</taxon>
        <taxon>Corynebacterium</taxon>
    </lineage>
</organism>
<proteinExistence type="predicted"/>
<keyword evidence="1" id="KW-0614">Plasmid</keyword>
<dbReference type="EMBL" id="AF401314">
    <property type="protein sequence ID" value="AAK94052.1"/>
    <property type="molecule type" value="Genomic_DNA"/>
</dbReference>
<evidence type="ECO:0000313" key="2">
    <source>
        <dbReference type="Proteomes" id="UP000000545"/>
    </source>
</evidence>
<keyword evidence="2" id="KW-1185">Reference proteome</keyword>
<protein>
    <submittedName>
        <fullName evidence="1">YkwB</fullName>
    </submittedName>
</protein>
<dbReference type="AlphaFoldDB" id="Q93MJ5"/>
<gene>
    <name evidence="1" type="primary">ykwB</name>
</gene>